<protein>
    <submittedName>
        <fullName evidence="1">Uncharacterized protein</fullName>
    </submittedName>
</protein>
<dbReference type="EMBL" id="WIGM01000031">
    <property type="protein sequence ID" value="KAF6843812.1"/>
    <property type="molecule type" value="Genomic_DNA"/>
</dbReference>
<organism evidence="1 2">
    <name type="scientific">Colletotrichum musicola</name>
    <dbReference type="NCBI Taxonomy" id="2175873"/>
    <lineage>
        <taxon>Eukaryota</taxon>
        <taxon>Fungi</taxon>
        <taxon>Dikarya</taxon>
        <taxon>Ascomycota</taxon>
        <taxon>Pezizomycotina</taxon>
        <taxon>Sordariomycetes</taxon>
        <taxon>Hypocreomycetidae</taxon>
        <taxon>Glomerellales</taxon>
        <taxon>Glomerellaceae</taxon>
        <taxon>Colletotrichum</taxon>
        <taxon>Colletotrichum orchidearum species complex</taxon>
    </lineage>
</organism>
<reference evidence="1" key="1">
    <citation type="journal article" date="2020" name="Phytopathology">
        <title>Genome Sequence Resources of Colletotrichum truncatum, C. plurivorum, C. musicola, and C. sojae: Four Species Pathogenic to Soybean (Glycine max).</title>
        <authorList>
            <person name="Rogerio F."/>
            <person name="Boufleur T.R."/>
            <person name="Ciampi-Guillardi M."/>
            <person name="Sukno S.A."/>
            <person name="Thon M.R."/>
            <person name="Massola Junior N.S."/>
            <person name="Baroncelli R."/>
        </authorList>
    </citation>
    <scope>NUCLEOTIDE SEQUENCE</scope>
    <source>
        <strain evidence="1">LFN0074</strain>
    </source>
</reference>
<dbReference type="AlphaFoldDB" id="A0A8H6NWC7"/>
<sequence>MGRDTGLERRRRLLTQVSCDTNKYDNALLTAMLSSTSAYLAGSGCLHIMARPPAGFRTKSGPSNLRKVACTFTRSDLEVDTDGQGEWRRCAGVSTTQPTQVPSFVKVSQS</sequence>
<comment type="caution">
    <text evidence="1">The sequence shown here is derived from an EMBL/GenBank/DDBJ whole genome shotgun (WGS) entry which is preliminary data.</text>
</comment>
<evidence type="ECO:0000313" key="1">
    <source>
        <dbReference type="EMBL" id="KAF6843812.1"/>
    </source>
</evidence>
<dbReference type="Proteomes" id="UP000639643">
    <property type="component" value="Unassembled WGS sequence"/>
</dbReference>
<name>A0A8H6NWC7_9PEZI</name>
<keyword evidence="2" id="KW-1185">Reference proteome</keyword>
<proteinExistence type="predicted"/>
<evidence type="ECO:0000313" key="2">
    <source>
        <dbReference type="Proteomes" id="UP000639643"/>
    </source>
</evidence>
<accession>A0A8H6NWC7</accession>
<gene>
    <name evidence="1" type="ORF">CMUS01_01731</name>
</gene>